<dbReference type="EMBL" id="BAABAQ010000003">
    <property type="protein sequence ID" value="GAA4189303.1"/>
    <property type="molecule type" value="Genomic_DNA"/>
</dbReference>
<comment type="caution">
    <text evidence="3">The sequence shown here is derived from an EMBL/GenBank/DDBJ whole genome shotgun (WGS) entry which is preliminary data.</text>
</comment>
<dbReference type="PANTHER" id="PTHR34293">
    <property type="entry name" value="HTH-TYPE TRANSCRIPTIONAL REGULATOR TRMBL2"/>
    <property type="match status" value="1"/>
</dbReference>
<dbReference type="SUPFAM" id="SSF46785">
    <property type="entry name" value="Winged helix' DNA-binding domain"/>
    <property type="match status" value="1"/>
</dbReference>
<evidence type="ECO:0000256" key="1">
    <source>
        <dbReference type="SAM" id="Coils"/>
    </source>
</evidence>
<accession>A0ABP8AT46</accession>
<dbReference type="InterPro" id="IPR036388">
    <property type="entry name" value="WH-like_DNA-bd_sf"/>
</dbReference>
<evidence type="ECO:0000259" key="2">
    <source>
        <dbReference type="SMART" id="SM00421"/>
    </source>
</evidence>
<dbReference type="InterPro" id="IPR000792">
    <property type="entry name" value="Tscrpt_reg_LuxR_C"/>
</dbReference>
<dbReference type="InterPro" id="IPR036390">
    <property type="entry name" value="WH_DNA-bd_sf"/>
</dbReference>
<evidence type="ECO:0000313" key="4">
    <source>
        <dbReference type="Proteomes" id="UP001501251"/>
    </source>
</evidence>
<dbReference type="PANTHER" id="PTHR34293:SF1">
    <property type="entry name" value="HTH-TYPE TRANSCRIPTIONAL REGULATOR TRMBL2"/>
    <property type="match status" value="1"/>
</dbReference>
<dbReference type="SUPFAM" id="SSF46894">
    <property type="entry name" value="C-terminal effector domain of the bipartite response regulators"/>
    <property type="match status" value="1"/>
</dbReference>
<organism evidence="3 4">
    <name type="scientific">Streptosporangium oxazolinicum</name>
    <dbReference type="NCBI Taxonomy" id="909287"/>
    <lineage>
        <taxon>Bacteria</taxon>
        <taxon>Bacillati</taxon>
        <taxon>Actinomycetota</taxon>
        <taxon>Actinomycetes</taxon>
        <taxon>Streptosporangiales</taxon>
        <taxon>Streptosporangiaceae</taxon>
        <taxon>Streptosporangium</taxon>
    </lineage>
</organism>
<feature type="coiled-coil region" evidence="1">
    <location>
        <begin position="79"/>
        <end position="106"/>
    </location>
</feature>
<feature type="domain" description="HTH luxR-type" evidence="2">
    <location>
        <begin position="267"/>
        <end position="324"/>
    </location>
</feature>
<name>A0ABP8AT46_9ACTN</name>
<proteinExistence type="predicted"/>
<dbReference type="Gene3D" id="1.10.10.10">
    <property type="entry name" value="Winged helix-like DNA-binding domain superfamily/Winged helix DNA-binding domain"/>
    <property type="match status" value="2"/>
</dbReference>
<dbReference type="Pfam" id="PF01978">
    <property type="entry name" value="TrmB"/>
    <property type="match status" value="1"/>
</dbReference>
<protein>
    <submittedName>
        <fullName evidence="3">Helix-turn-helix domain-containing protein</fullName>
    </submittedName>
</protein>
<evidence type="ECO:0000313" key="3">
    <source>
        <dbReference type="EMBL" id="GAA4189303.1"/>
    </source>
</evidence>
<sequence length="330" mass="36571">MCVMLESLGLDPVEERVYRFLVTTAEAEVTDLIGNLGIDPETAETVLISMRVRGLIRTVSPGRRRFTAVAPDIVLGSQLLRHQQALDWARREVDQLTEEYRDSARRRDAGRLVEVLPNRVVLQEHLDHLQEVARHEVLHLCQGHAAAMPAEENHAELAALRRGVEYRVIYEKALLAEEGTPAGIAYGVKLGEQARVMPWLPVRLTVVDRETAVLPLLQEAGTSEPTAALVRGGQLLEALVALFEGYWERATPLRIAENGALTEGTTPCPLGSDDLHLVSLLVAGVPDRSIATQLGISQRTVQRRVSNIMDLTGAQTRMQLAWRAATERWL</sequence>
<reference evidence="4" key="1">
    <citation type="journal article" date="2019" name="Int. J. Syst. Evol. Microbiol.">
        <title>The Global Catalogue of Microorganisms (GCM) 10K type strain sequencing project: providing services to taxonomists for standard genome sequencing and annotation.</title>
        <authorList>
            <consortium name="The Broad Institute Genomics Platform"/>
            <consortium name="The Broad Institute Genome Sequencing Center for Infectious Disease"/>
            <person name="Wu L."/>
            <person name="Ma J."/>
        </authorList>
    </citation>
    <scope>NUCLEOTIDE SEQUENCE [LARGE SCALE GENOMIC DNA]</scope>
    <source>
        <strain evidence="4">JCM 17388</strain>
    </source>
</reference>
<dbReference type="SMART" id="SM00421">
    <property type="entry name" value="HTH_LUXR"/>
    <property type="match status" value="1"/>
</dbReference>
<dbReference type="Proteomes" id="UP001501251">
    <property type="component" value="Unassembled WGS sequence"/>
</dbReference>
<gene>
    <name evidence="3" type="ORF">GCM10022252_25980</name>
</gene>
<dbReference type="InterPro" id="IPR051797">
    <property type="entry name" value="TrmB-like"/>
</dbReference>
<keyword evidence="1" id="KW-0175">Coiled coil</keyword>
<dbReference type="InterPro" id="IPR002831">
    <property type="entry name" value="Tscrpt_reg_TrmB_N"/>
</dbReference>
<keyword evidence="4" id="KW-1185">Reference proteome</keyword>
<dbReference type="InterPro" id="IPR016032">
    <property type="entry name" value="Sig_transdc_resp-reg_C-effctor"/>
</dbReference>